<feature type="compositionally biased region" description="Polar residues" evidence="1">
    <location>
        <begin position="1038"/>
        <end position="1048"/>
    </location>
</feature>
<feature type="region of interest" description="Disordered" evidence="1">
    <location>
        <begin position="1"/>
        <end position="30"/>
    </location>
</feature>
<protein>
    <submittedName>
        <fullName evidence="2">Uncharacterized protein</fullName>
    </submittedName>
</protein>
<feature type="region of interest" description="Disordered" evidence="1">
    <location>
        <begin position="683"/>
        <end position="704"/>
    </location>
</feature>
<proteinExistence type="predicted"/>
<dbReference type="EMBL" id="JARBHB010000001">
    <property type="protein sequence ID" value="KAJ8897658.1"/>
    <property type="molecule type" value="Genomic_DNA"/>
</dbReference>
<feature type="region of interest" description="Disordered" evidence="1">
    <location>
        <begin position="509"/>
        <end position="548"/>
    </location>
</feature>
<reference evidence="2 3" key="1">
    <citation type="submission" date="2023-02" db="EMBL/GenBank/DDBJ databases">
        <title>LHISI_Scaffold_Assembly.</title>
        <authorList>
            <person name="Stuart O.P."/>
            <person name="Cleave R."/>
            <person name="Magrath M.J.L."/>
            <person name="Mikheyev A.S."/>
        </authorList>
    </citation>
    <scope>NUCLEOTIDE SEQUENCE [LARGE SCALE GENOMIC DNA]</scope>
    <source>
        <strain evidence="2">Daus_M_001</strain>
        <tissue evidence="2">Leg muscle</tissue>
    </source>
</reference>
<evidence type="ECO:0000313" key="3">
    <source>
        <dbReference type="Proteomes" id="UP001159363"/>
    </source>
</evidence>
<evidence type="ECO:0000313" key="2">
    <source>
        <dbReference type="EMBL" id="KAJ8897658.1"/>
    </source>
</evidence>
<organism evidence="2 3">
    <name type="scientific">Dryococelus australis</name>
    <dbReference type="NCBI Taxonomy" id="614101"/>
    <lineage>
        <taxon>Eukaryota</taxon>
        <taxon>Metazoa</taxon>
        <taxon>Ecdysozoa</taxon>
        <taxon>Arthropoda</taxon>
        <taxon>Hexapoda</taxon>
        <taxon>Insecta</taxon>
        <taxon>Pterygota</taxon>
        <taxon>Neoptera</taxon>
        <taxon>Polyneoptera</taxon>
        <taxon>Phasmatodea</taxon>
        <taxon>Verophasmatodea</taxon>
        <taxon>Anareolatae</taxon>
        <taxon>Phasmatidae</taxon>
        <taxon>Eurycanthinae</taxon>
        <taxon>Dryococelus</taxon>
    </lineage>
</organism>
<evidence type="ECO:0000256" key="1">
    <source>
        <dbReference type="SAM" id="MobiDB-lite"/>
    </source>
</evidence>
<keyword evidence="3" id="KW-1185">Reference proteome</keyword>
<feature type="non-terminal residue" evidence="2">
    <location>
        <position position="1109"/>
    </location>
</feature>
<feature type="region of interest" description="Disordered" evidence="1">
    <location>
        <begin position="999"/>
        <end position="1048"/>
    </location>
</feature>
<dbReference type="Proteomes" id="UP001159363">
    <property type="component" value="Chromosome 1"/>
</dbReference>
<name>A0ABQ9ILS8_9NEOP</name>
<sequence>MWKRTRTSGFENERLGREGNKGSLHTKGPKAKTLPLHYQRIFRPWYECASATVMAEGNSCRVQITSVHASCSFHEVRNMHFGSRLIERLQRSPPVTANRVRLATRSLSDLRACELSRMMLLVGGFPRGALVSPPLHSGAVPYSPHFKLIGSQDPVVDGPPNPLQSTLNAYFYGHQEYAHFTVNSLYQKWWATSKQAAATGGRARGRWPTALQKSSSRRDARKDVASPSHVVVTRVGNWGGGGGTMFPRHNPVGSWTRTTTICHSHRFRNTSAATAARMCTFTGPPMPFKLYEVPKCRHYPICTWLSYTWLNFAMVAERLTCSPPKAMPLVDGFSRGSPVSLALSFQRCFILTSVTLIGSEDLDPRRTKQKAMLIGHEETRTWRVVVMDKMRRESLLTDLARPLAPSHVVCQEVPSSAYVCIVIQRATLNFKHIHSDNLPKTRTRQATFYESYGKLSPLLVLGNRGRAPVYGDKTCIWAGHKVTDGSSWEGVGGQWSDSTSLPLCGAGDAHRVTPPTHDTSRRTKRGATPRRPEWAGHNPPPPFPKHNQTHSQDLLLLAAMKTDECSWRASFAKYMPKPSEVAQWYTLVLAFWTIHASSSGPAILISGLPRFSEVTPQDCWDVSEDIWAARNSEVLRADEGHCGEYGATPGRKERRYEQLQMHRNLYAQDTDFTHSEFACNMPGKNGGAEPGPMSPPPPRPSTTRKVRLCRARGGRAVARSPPTKVNRVQTPAGSLRIFACGNRAGQRWSAGFLGDISFPPPFYSGAAPSSPHFTLIGSQYLVKSSPNGSTLHPTSPFVATMSVERFAAMHYDKCIDTECFLGDILFAPPLHSGAAPYSPQSPLSALKTSLQIIKLNVMLHLDPFTFISYNPEPQRIGAALRNGALRATTRSQWPTCGIGIRILLYSVTTETLHSLPRRSDEALGVRVIAPSLLDLGRGARRQDGILLPLRANPLRLLGKKTMQGDMHRCKERLGSHDLHFGASTTSLSVLRASLNYEEQRKNRQQRRGYGAAPDGTLQYASSDGRSLYPSRMWKGGRTPQQQTAGSETSLRECLLKAKELASPVIMRQAHGSECGNRGLPAEASSTSIRTPLLRGIMRVRLHAPAYRFF</sequence>
<accession>A0ABQ9ILS8</accession>
<feature type="compositionally biased region" description="Basic and acidic residues" evidence="1">
    <location>
        <begin position="11"/>
        <end position="20"/>
    </location>
</feature>
<comment type="caution">
    <text evidence="2">The sequence shown here is derived from an EMBL/GenBank/DDBJ whole genome shotgun (WGS) entry which is preliminary data.</text>
</comment>
<gene>
    <name evidence="2" type="ORF">PR048_003007</name>
</gene>
<feature type="region of interest" description="Disordered" evidence="1">
    <location>
        <begin position="201"/>
        <end position="226"/>
    </location>
</feature>